<accession>A0A1R1PJD9</accession>
<keyword evidence="2" id="KW-1185">Reference proteome</keyword>
<organism evidence="1 2">
    <name type="scientific">Zancudomyces culisetae</name>
    <name type="common">Gut fungus</name>
    <name type="synonym">Smittium culisetae</name>
    <dbReference type="NCBI Taxonomy" id="1213189"/>
    <lineage>
        <taxon>Eukaryota</taxon>
        <taxon>Fungi</taxon>
        <taxon>Fungi incertae sedis</taxon>
        <taxon>Zoopagomycota</taxon>
        <taxon>Kickxellomycotina</taxon>
        <taxon>Harpellomycetes</taxon>
        <taxon>Harpellales</taxon>
        <taxon>Legeriomycetaceae</taxon>
        <taxon>Zancudomyces</taxon>
    </lineage>
</organism>
<sequence length="83" mass="9370">MGTLTGIIRFGIANTQSFVVSTMKFTSFTMCVLTFSSYLGFYTSNNVTDLVDGHHPTPPDHWFSCSHWSYYIITVALVPQRII</sequence>
<proteinExistence type="predicted"/>
<dbReference type="Proteomes" id="UP000188320">
    <property type="component" value="Unassembled WGS sequence"/>
</dbReference>
<protein>
    <submittedName>
        <fullName evidence="1">Uncharacterized protein</fullName>
    </submittedName>
</protein>
<gene>
    <name evidence="1" type="ORF">AX774_g5474</name>
</gene>
<dbReference type="EMBL" id="LSSK01000991">
    <property type="protein sequence ID" value="OMH81076.1"/>
    <property type="molecule type" value="Genomic_DNA"/>
</dbReference>
<evidence type="ECO:0000313" key="2">
    <source>
        <dbReference type="Proteomes" id="UP000188320"/>
    </source>
</evidence>
<reference evidence="2" key="1">
    <citation type="submission" date="2017-01" db="EMBL/GenBank/DDBJ databases">
        <authorList>
            <person name="Wang Y."/>
            <person name="White M."/>
            <person name="Kvist S."/>
            <person name="Moncalvo J.-M."/>
        </authorList>
    </citation>
    <scope>NUCLEOTIDE SEQUENCE [LARGE SCALE GENOMIC DNA]</scope>
    <source>
        <strain evidence="2">COL-18-3</strain>
    </source>
</reference>
<comment type="caution">
    <text evidence="1">The sequence shown here is derived from an EMBL/GenBank/DDBJ whole genome shotgun (WGS) entry which is preliminary data.</text>
</comment>
<dbReference type="AlphaFoldDB" id="A0A1R1PJD9"/>
<evidence type="ECO:0000313" key="1">
    <source>
        <dbReference type="EMBL" id="OMH81076.1"/>
    </source>
</evidence>
<name>A0A1R1PJD9_ZANCU</name>